<keyword evidence="1" id="KW-0732">Signal</keyword>
<dbReference type="AlphaFoldDB" id="A0A222FH94"/>
<gene>
    <name evidence="2" type="ORF">CHH28_06545</name>
</gene>
<dbReference type="RefSeq" id="WP_094059554.1">
    <property type="nucleotide sequence ID" value="NZ_CP022530.1"/>
</dbReference>
<dbReference type="PROSITE" id="PS51257">
    <property type="entry name" value="PROKAR_LIPOPROTEIN"/>
    <property type="match status" value="1"/>
</dbReference>
<reference evidence="2 3" key="1">
    <citation type="submission" date="2017-07" db="EMBL/GenBank/DDBJ databases">
        <title>Annotated genome sequence of Bacterioplanes sanyensis isolated from Red Sea.</title>
        <authorList>
            <person name="Rehman Z.U."/>
        </authorList>
    </citation>
    <scope>NUCLEOTIDE SEQUENCE [LARGE SCALE GENOMIC DNA]</scope>
    <source>
        <strain evidence="2 3">NV9</strain>
    </source>
</reference>
<evidence type="ECO:0000256" key="1">
    <source>
        <dbReference type="SAM" id="SignalP"/>
    </source>
</evidence>
<evidence type="ECO:0000313" key="2">
    <source>
        <dbReference type="EMBL" id="ASP38358.1"/>
    </source>
</evidence>
<protein>
    <submittedName>
        <fullName evidence="2">Uncharacterized protein</fullName>
    </submittedName>
</protein>
<feature type="chain" id="PRO_5013030565" evidence="1">
    <location>
        <begin position="16"/>
        <end position="112"/>
    </location>
</feature>
<evidence type="ECO:0000313" key="3">
    <source>
        <dbReference type="Proteomes" id="UP000202440"/>
    </source>
</evidence>
<keyword evidence="3" id="KW-1185">Reference proteome</keyword>
<proteinExistence type="predicted"/>
<dbReference type="EMBL" id="CP022530">
    <property type="protein sequence ID" value="ASP38358.1"/>
    <property type="molecule type" value="Genomic_DNA"/>
</dbReference>
<name>A0A222FH94_9GAMM</name>
<dbReference type="OrthoDB" id="583175at2"/>
<dbReference type="Proteomes" id="UP000202440">
    <property type="component" value="Chromosome"/>
</dbReference>
<dbReference type="KEGG" id="bsan:CHH28_06545"/>
<sequence>MLKLWWLVMMTAVLAACSKPLPADKQAYAGDWRGDNMTLRIQPDGLISYERIEGNTTTKINAPIQSFDGDHFSVGYGPISTIFEVSQPPHQIDGVWFMTVDGVELSAFSHSY</sequence>
<accession>A0A222FH94</accession>
<organism evidence="2 3">
    <name type="scientific">Bacterioplanes sanyensis</name>
    <dbReference type="NCBI Taxonomy" id="1249553"/>
    <lineage>
        <taxon>Bacteria</taxon>
        <taxon>Pseudomonadati</taxon>
        <taxon>Pseudomonadota</taxon>
        <taxon>Gammaproteobacteria</taxon>
        <taxon>Oceanospirillales</taxon>
        <taxon>Oceanospirillaceae</taxon>
        <taxon>Bacterioplanes</taxon>
    </lineage>
</organism>
<feature type="signal peptide" evidence="1">
    <location>
        <begin position="1"/>
        <end position="15"/>
    </location>
</feature>